<dbReference type="EMBL" id="JAZDWU010000007">
    <property type="protein sequence ID" value="KAK9995514.1"/>
    <property type="molecule type" value="Genomic_DNA"/>
</dbReference>
<comment type="caution">
    <text evidence="1">The sequence shown here is derived from an EMBL/GenBank/DDBJ whole genome shotgun (WGS) entry which is preliminary data.</text>
</comment>
<evidence type="ECO:0000313" key="1">
    <source>
        <dbReference type="EMBL" id="KAK9995514.1"/>
    </source>
</evidence>
<organism evidence="1 2">
    <name type="scientific">Lithocarpus litseifolius</name>
    <dbReference type="NCBI Taxonomy" id="425828"/>
    <lineage>
        <taxon>Eukaryota</taxon>
        <taxon>Viridiplantae</taxon>
        <taxon>Streptophyta</taxon>
        <taxon>Embryophyta</taxon>
        <taxon>Tracheophyta</taxon>
        <taxon>Spermatophyta</taxon>
        <taxon>Magnoliopsida</taxon>
        <taxon>eudicotyledons</taxon>
        <taxon>Gunneridae</taxon>
        <taxon>Pentapetalae</taxon>
        <taxon>rosids</taxon>
        <taxon>fabids</taxon>
        <taxon>Fagales</taxon>
        <taxon>Fagaceae</taxon>
        <taxon>Lithocarpus</taxon>
    </lineage>
</organism>
<sequence length="180" mass="20743">MNKMSMKMEMNPVKRLFFWIKVYNLVAGKYTADINTTNKWLKDIYTTNKWNIMAFPAERRKNKGKAPAQGCPQEKRLPTGQPFVMHEEVTYSSGDMVIALQEVLSKTLQFHNGAYSELPTPVKFILDNLQAAFTLNHRKLFKTTLQSLEIHLVNLTAQNEVYESHLANLAPEDEAFGRLY</sequence>
<evidence type="ECO:0000313" key="2">
    <source>
        <dbReference type="Proteomes" id="UP001459277"/>
    </source>
</evidence>
<keyword evidence="2" id="KW-1185">Reference proteome</keyword>
<name>A0AAW2CB83_9ROSI</name>
<proteinExistence type="predicted"/>
<dbReference type="Proteomes" id="UP001459277">
    <property type="component" value="Unassembled WGS sequence"/>
</dbReference>
<accession>A0AAW2CB83</accession>
<dbReference type="AlphaFoldDB" id="A0AAW2CB83"/>
<gene>
    <name evidence="1" type="ORF">SO802_020200</name>
</gene>
<reference evidence="1 2" key="1">
    <citation type="submission" date="2024-01" db="EMBL/GenBank/DDBJ databases">
        <title>A telomere-to-telomere, gap-free genome of sweet tea (Lithocarpus litseifolius).</title>
        <authorList>
            <person name="Zhou J."/>
        </authorList>
    </citation>
    <scope>NUCLEOTIDE SEQUENCE [LARGE SCALE GENOMIC DNA]</scope>
    <source>
        <strain evidence="1">Zhou-2022a</strain>
        <tissue evidence="1">Leaf</tissue>
    </source>
</reference>
<protein>
    <submittedName>
        <fullName evidence="1">Uncharacterized protein</fullName>
    </submittedName>
</protein>